<dbReference type="Pfam" id="PF19200">
    <property type="entry name" value="MupG_N"/>
    <property type="match status" value="1"/>
</dbReference>
<dbReference type="HOGENOM" id="CLU_1988330_0_0_12"/>
<feature type="domain" description="6-phospho-N-acetylmuramidase N-terminal" evidence="1">
    <location>
        <begin position="9"/>
        <end position="124"/>
    </location>
</feature>
<reference evidence="2" key="1">
    <citation type="submission" date="2013-02" db="EMBL/GenBank/DDBJ databases">
        <title>Comparative genomics of Borrelia species.</title>
        <authorList>
            <person name="Schwan T.G."/>
            <person name="Raffel S.J."/>
            <person name="Porcella S.F."/>
        </authorList>
    </citation>
    <scope>NUCLEOTIDE SEQUENCE</scope>
    <source>
        <strain evidence="2">YOR</strain>
        <plasmid evidence="2">unnamed</plasmid>
    </source>
</reference>
<evidence type="ECO:0000259" key="1">
    <source>
        <dbReference type="Pfam" id="PF19200"/>
    </source>
</evidence>
<dbReference type="PANTHER" id="PTHR38435:SF1">
    <property type="entry name" value="DUF871 DOMAIN-CONTAINING PROTEIN"/>
    <property type="match status" value="1"/>
</dbReference>
<dbReference type="InterPro" id="IPR013785">
    <property type="entry name" value="Aldolase_TIM"/>
</dbReference>
<proteinExistence type="predicted"/>
<organism evidence="2">
    <name type="scientific">Borrelia nietonii YOR</name>
    <dbReference type="NCBI Taxonomy" id="1293576"/>
    <lineage>
        <taxon>Bacteria</taxon>
        <taxon>Pseudomonadati</taxon>
        <taxon>Spirochaetota</taxon>
        <taxon>Spirochaetia</taxon>
        <taxon>Spirochaetales</taxon>
        <taxon>Borreliaceae</taxon>
        <taxon>Borrelia</taxon>
        <taxon>Borrelia nietonii</taxon>
    </lineage>
</organism>
<dbReference type="SUPFAM" id="SSF51445">
    <property type="entry name" value="(Trans)glycosidases"/>
    <property type="match status" value="1"/>
</dbReference>
<sequence length="125" mass="14718">MFKMKEMEISIYPIVSPKNKIIEYLEKSVSLGFTRVFASLLHIDGDEFITFKESIDIARKYDMKPIVDVNPKILKKLNIDLRDLKNCYKLDYFKRLGIWAIRLDLSFTGIEEFLMTFNDGNLKLN</sequence>
<dbReference type="InterPro" id="IPR043797">
    <property type="entry name" value="MupG_N"/>
</dbReference>
<name>W5SBF1_9SPIR</name>
<gene>
    <name evidence="2" type="ORF">BHY_1319</name>
</gene>
<protein>
    <submittedName>
        <fullName evidence="2">Outer surface protein</fullName>
    </submittedName>
</protein>
<accession>W5SBF1</accession>
<evidence type="ECO:0000313" key="2">
    <source>
        <dbReference type="EMBL" id="AHH04270.1"/>
    </source>
</evidence>
<dbReference type="AlphaFoldDB" id="W5SBF1"/>
<dbReference type="InterPro" id="IPR008589">
    <property type="entry name" value="MupG"/>
</dbReference>
<dbReference type="EMBL" id="CP004166">
    <property type="protein sequence ID" value="AHH04270.1"/>
    <property type="molecule type" value="Genomic_DNA"/>
</dbReference>
<geneLocation type="plasmid" evidence="2">
    <name>unnamed</name>
</geneLocation>
<dbReference type="InterPro" id="IPR017853">
    <property type="entry name" value="GH"/>
</dbReference>
<dbReference type="Gene3D" id="3.20.20.70">
    <property type="entry name" value="Aldolase class I"/>
    <property type="match status" value="1"/>
</dbReference>
<dbReference type="PANTHER" id="PTHR38435">
    <property type="match status" value="1"/>
</dbReference>
<keyword evidence="2" id="KW-0614">Plasmid</keyword>